<comment type="similarity">
    <text evidence="2">Belongs to the TfdA dioxygenase family.</text>
</comment>
<evidence type="ECO:0000313" key="10">
    <source>
        <dbReference type="Proteomes" id="UP000422736"/>
    </source>
</evidence>
<evidence type="ECO:0000256" key="3">
    <source>
        <dbReference type="ARBA" id="ARBA00022723"/>
    </source>
</evidence>
<dbReference type="Gene3D" id="3.60.130.10">
    <property type="entry name" value="Clavaminate synthase-like"/>
    <property type="match status" value="1"/>
</dbReference>
<organism evidence="9 10">
    <name type="scientific">Kluyveromyces marxianus</name>
    <name type="common">Yeast</name>
    <name type="synonym">Candida kefyr</name>
    <dbReference type="NCBI Taxonomy" id="4911"/>
    <lineage>
        <taxon>Eukaryota</taxon>
        <taxon>Fungi</taxon>
        <taxon>Dikarya</taxon>
        <taxon>Ascomycota</taxon>
        <taxon>Saccharomycotina</taxon>
        <taxon>Saccharomycetes</taxon>
        <taxon>Saccharomycetales</taxon>
        <taxon>Saccharomycetaceae</taxon>
        <taxon>Kluyveromyces</taxon>
    </lineage>
</organism>
<reference evidence="9 10" key="1">
    <citation type="submission" date="2016-03" db="EMBL/GenBank/DDBJ databases">
        <title>How can Kluyveromyces marxianus grow so fast - potential evolutionary course in Saccharomyces Complex revealed by comparative genomics.</title>
        <authorList>
            <person name="Mo W."/>
            <person name="Lu W."/>
            <person name="Yang X."/>
            <person name="Qi J."/>
            <person name="Lv H."/>
        </authorList>
    </citation>
    <scope>NUCLEOTIDE SEQUENCE [LARGE SCALE GENOMIC DNA]</scope>
    <source>
        <strain evidence="9 10">FIM1</strain>
    </source>
</reference>
<dbReference type="Pfam" id="PF02668">
    <property type="entry name" value="TauD"/>
    <property type="match status" value="1"/>
</dbReference>
<keyword evidence="3" id="KW-0479">Metal-binding</keyword>
<evidence type="ECO:0000256" key="1">
    <source>
        <dbReference type="ARBA" id="ARBA00001954"/>
    </source>
</evidence>
<sequence length="390" mass="44551">MPVDIAPVVYGNFDTHFYAGQDEVGSDGVLRIAKAYRQKAKHPEFLPTWDPRQKYPPLEFFKYEDPALRADPSFPNLLNGKTSLKPITPKLGTEIRGLQLTKLSDAAKDELALLVAQRGVVVLRDQDFVDQGPGYAEDYGRHFGKLHIHQTSGAPEGHPHLHITFRRPDRKEFDRVFQDAASSVSFHTDVSYELQPPSYTFFAQLEGPESGGDTLFADTIEAYERLSPHFQEFLSTLHVIHSSKEQAFSSKANGSIQRRAPVTHIHPLVRVHPVLKKKCLFVNRAFSRKIVELKSGESSHLLDFLYGIIESGHDLQLRAKWEPGTVAIWDNRRTQHSAIVDWEDPVTRHNVRITPQAERPVEDLKYLNDPTYYPHTDEDDEYRGYPSRKY</sequence>
<protein>
    <submittedName>
        <fullName evidence="9">Alpha-ketoglutarate-dependent sulfonate dioxygenase</fullName>
    </submittedName>
</protein>
<keyword evidence="4 9" id="KW-0223">Dioxygenase</keyword>
<evidence type="ECO:0000256" key="7">
    <source>
        <dbReference type="SAM" id="MobiDB-lite"/>
    </source>
</evidence>
<dbReference type="InterPro" id="IPR042098">
    <property type="entry name" value="TauD-like_sf"/>
</dbReference>
<dbReference type="PANTHER" id="PTHR30468">
    <property type="entry name" value="ALPHA-KETOGLUTARATE-DEPENDENT SULFONATE DIOXYGENASE"/>
    <property type="match status" value="1"/>
</dbReference>
<gene>
    <name evidence="9" type="primary">JLP1</name>
    <name evidence="9" type="ORF">FIM1_4117</name>
</gene>
<keyword evidence="10" id="KW-1185">Reference proteome</keyword>
<evidence type="ECO:0000256" key="6">
    <source>
        <dbReference type="ARBA" id="ARBA00023004"/>
    </source>
</evidence>
<evidence type="ECO:0000313" key="9">
    <source>
        <dbReference type="EMBL" id="QGN17385.1"/>
    </source>
</evidence>
<dbReference type="PANTHER" id="PTHR30468:SF1">
    <property type="entry name" value="ALPHA-KETOGLUTARATE-DEPENDENT SULFONATE DIOXYGENASE"/>
    <property type="match status" value="1"/>
</dbReference>
<evidence type="ECO:0000256" key="5">
    <source>
        <dbReference type="ARBA" id="ARBA00023002"/>
    </source>
</evidence>
<evidence type="ECO:0000256" key="2">
    <source>
        <dbReference type="ARBA" id="ARBA00005896"/>
    </source>
</evidence>
<keyword evidence="6" id="KW-0408">Iron</keyword>
<dbReference type="InterPro" id="IPR003819">
    <property type="entry name" value="TauD/TfdA-like"/>
</dbReference>
<feature type="region of interest" description="Disordered" evidence="7">
    <location>
        <begin position="368"/>
        <end position="390"/>
    </location>
</feature>
<proteinExistence type="inferred from homology"/>
<dbReference type="EMBL" id="CP015059">
    <property type="protein sequence ID" value="QGN17385.1"/>
    <property type="molecule type" value="Genomic_DNA"/>
</dbReference>
<evidence type="ECO:0000259" key="8">
    <source>
        <dbReference type="Pfam" id="PF02668"/>
    </source>
</evidence>
<dbReference type="GO" id="GO:0051213">
    <property type="term" value="F:dioxygenase activity"/>
    <property type="evidence" value="ECO:0007669"/>
    <property type="project" value="UniProtKB-KW"/>
</dbReference>
<accession>A0ABX6EYH5</accession>
<evidence type="ECO:0000256" key="4">
    <source>
        <dbReference type="ARBA" id="ARBA00022964"/>
    </source>
</evidence>
<dbReference type="InterPro" id="IPR051323">
    <property type="entry name" value="AtsK-like"/>
</dbReference>
<dbReference type="SUPFAM" id="SSF51197">
    <property type="entry name" value="Clavaminate synthase-like"/>
    <property type="match status" value="1"/>
</dbReference>
<dbReference type="Proteomes" id="UP000422736">
    <property type="component" value="Chromosome 6"/>
</dbReference>
<feature type="domain" description="TauD/TfdA-like" evidence="8">
    <location>
        <begin position="84"/>
        <end position="354"/>
    </location>
</feature>
<name>A0ABX6EYH5_KLUMA</name>
<keyword evidence="5" id="KW-0560">Oxidoreductase</keyword>
<comment type="cofactor">
    <cofactor evidence="1">
        <name>Fe(2+)</name>
        <dbReference type="ChEBI" id="CHEBI:29033"/>
    </cofactor>
</comment>